<feature type="domain" description="HTH luxR-type" evidence="4">
    <location>
        <begin position="141"/>
        <end position="206"/>
    </location>
</feature>
<comment type="caution">
    <text evidence="6">The sequence shown here is derived from an EMBL/GenBank/DDBJ whole genome shotgun (WGS) entry which is preliminary data.</text>
</comment>
<dbReference type="Proteomes" id="UP000321832">
    <property type="component" value="Unassembled WGS sequence"/>
</dbReference>
<dbReference type="InterPro" id="IPR000792">
    <property type="entry name" value="Tscrpt_reg_LuxR_C"/>
</dbReference>
<dbReference type="PRINTS" id="PR00038">
    <property type="entry name" value="HTHLUXR"/>
</dbReference>
<dbReference type="GO" id="GO:0006355">
    <property type="term" value="P:regulation of DNA-templated transcription"/>
    <property type="evidence" value="ECO:0007669"/>
    <property type="project" value="InterPro"/>
</dbReference>
<dbReference type="PROSITE" id="PS50043">
    <property type="entry name" value="HTH_LUXR_2"/>
    <property type="match status" value="1"/>
</dbReference>
<dbReference type="InterPro" id="IPR011006">
    <property type="entry name" value="CheY-like_superfamily"/>
</dbReference>
<sequence length="206" mass="22192">MLRVLLADDHPVVRAGYQRLLEQDGDIRVVADVGDGAAAYAACIEHEPDVVVADLSMPGGGMDLIQRLCQRHDDARVLVFSMHDSSLLVRRALEAGARGYIPKSSPPQRLIEGVRALHAGRRYLAPELPAELLGPRPAVDEGERTASLSAREFEVFRLLAQGLSAADCAQRLNVSAKTVSNHQSAIKDKLGVATSAALAHWRCAMA</sequence>
<evidence type="ECO:0000313" key="7">
    <source>
        <dbReference type="Proteomes" id="UP000321832"/>
    </source>
</evidence>
<dbReference type="InterPro" id="IPR058245">
    <property type="entry name" value="NreC/VraR/RcsB-like_REC"/>
</dbReference>
<dbReference type="SMART" id="SM00448">
    <property type="entry name" value="REC"/>
    <property type="match status" value="1"/>
</dbReference>
<feature type="domain" description="Response regulatory" evidence="5">
    <location>
        <begin position="3"/>
        <end position="118"/>
    </location>
</feature>
<dbReference type="SUPFAM" id="SSF46894">
    <property type="entry name" value="C-terminal effector domain of the bipartite response regulators"/>
    <property type="match status" value="1"/>
</dbReference>
<dbReference type="InterPro" id="IPR039420">
    <property type="entry name" value="WalR-like"/>
</dbReference>
<evidence type="ECO:0000259" key="4">
    <source>
        <dbReference type="PROSITE" id="PS50043"/>
    </source>
</evidence>
<evidence type="ECO:0000256" key="2">
    <source>
        <dbReference type="ARBA" id="ARBA00023125"/>
    </source>
</evidence>
<keyword evidence="7" id="KW-1185">Reference proteome</keyword>
<dbReference type="InterPro" id="IPR001789">
    <property type="entry name" value="Sig_transdc_resp-reg_receiver"/>
</dbReference>
<dbReference type="PROSITE" id="PS50110">
    <property type="entry name" value="RESPONSE_REGULATORY"/>
    <property type="match status" value="1"/>
</dbReference>
<dbReference type="GO" id="GO:0000160">
    <property type="term" value="P:phosphorelay signal transduction system"/>
    <property type="evidence" value="ECO:0007669"/>
    <property type="project" value="InterPro"/>
</dbReference>
<proteinExistence type="predicted"/>
<dbReference type="SMART" id="SM00421">
    <property type="entry name" value="HTH_LUXR"/>
    <property type="match status" value="1"/>
</dbReference>
<evidence type="ECO:0000313" key="6">
    <source>
        <dbReference type="EMBL" id="TXC65788.1"/>
    </source>
</evidence>
<feature type="modified residue" description="4-aspartylphosphate" evidence="3">
    <location>
        <position position="54"/>
    </location>
</feature>
<dbReference type="Pfam" id="PF00072">
    <property type="entry name" value="Response_reg"/>
    <property type="match status" value="1"/>
</dbReference>
<dbReference type="SUPFAM" id="SSF52172">
    <property type="entry name" value="CheY-like"/>
    <property type="match status" value="1"/>
</dbReference>
<gene>
    <name evidence="6" type="ORF">FSC37_06315</name>
</gene>
<dbReference type="AlphaFoldDB" id="A0A5C6U202"/>
<keyword evidence="2" id="KW-0238">DNA-binding</keyword>
<dbReference type="Pfam" id="PF00196">
    <property type="entry name" value="GerE"/>
    <property type="match status" value="1"/>
</dbReference>
<dbReference type="PANTHER" id="PTHR43214">
    <property type="entry name" value="TWO-COMPONENT RESPONSE REGULATOR"/>
    <property type="match status" value="1"/>
</dbReference>
<name>A0A5C6U202_9BURK</name>
<dbReference type="Gene3D" id="3.40.50.2300">
    <property type="match status" value="1"/>
</dbReference>
<protein>
    <submittedName>
        <fullName evidence="6">Response regulator transcription factor</fullName>
    </submittedName>
</protein>
<dbReference type="CDD" id="cd06170">
    <property type="entry name" value="LuxR_C_like"/>
    <property type="match status" value="1"/>
</dbReference>
<evidence type="ECO:0000256" key="3">
    <source>
        <dbReference type="PROSITE-ProRule" id="PRU00169"/>
    </source>
</evidence>
<accession>A0A5C6U202</accession>
<dbReference type="PANTHER" id="PTHR43214:SF43">
    <property type="entry name" value="TWO-COMPONENT RESPONSE REGULATOR"/>
    <property type="match status" value="1"/>
</dbReference>
<reference evidence="6 7" key="1">
    <citation type="submission" date="2019-08" db="EMBL/GenBank/DDBJ databases">
        <authorList>
            <person name="Khan S.A."/>
            <person name="Jeon C.O."/>
            <person name="Jeong S.E."/>
        </authorList>
    </citation>
    <scope>NUCLEOTIDE SEQUENCE [LARGE SCALE GENOMIC DNA]</scope>
    <source>
        <strain evidence="7">IMCC1728</strain>
    </source>
</reference>
<dbReference type="GO" id="GO:0003677">
    <property type="term" value="F:DNA binding"/>
    <property type="evidence" value="ECO:0007669"/>
    <property type="project" value="UniProtKB-KW"/>
</dbReference>
<dbReference type="CDD" id="cd17535">
    <property type="entry name" value="REC_NarL-like"/>
    <property type="match status" value="1"/>
</dbReference>
<evidence type="ECO:0000256" key="1">
    <source>
        <dbReference type="ARBA" id="ARBA00022553"/>
    </source>
</evidence>
<dbReference type="EMBL" id="VOPW01000001">
    <property type="protein sequence ID" value="TXC65788.1"/>
    <property type="molecule type" value="Genomic_DNA"/>
</dbReference>
<keyword evidence="1 3" id="KW-0597">Phosphoprotein</keyword>
<evidence type="ECO:0000259" key="5">
    <source>
        <dbReference type="PROSITE" id="PS50110"/>
    </source>
</evidence>
<dbReference type="InterPro" id="IPR016032">
    <property type="entry name" value="Sig_transdc_resp-reg_C-effctor"/>
</dbReference>
<organism evidence="6 7">
    <name type="scientific">Piscinibacter aquaticus</name>
    <dbReference type="NCBI Taxonomy" id="392597"/>
    <lineage>
        <taxon>Bacteria</taxon>
        <taxon>Pseudomonadati</taxon>
        <taxon>Pseudomonadota</taxon>
        <taxon>Betaproteobacteria</taxon>
        <taxon>Burkholderiales</taxon>
        <taxon>Sphaerotilaceae</taxon>
        <taxon>Piscinibacter</taxon>
    </lineage>
</organism>